<proteinExistence type="predicted"/>
<gene>
    <name evidence="1" type="ORF">HNO51_20425</name>
</gene>
<sequence>MTTRLETVRRLPAAAWVLGLLLAALLMLGLVPAYHLMQARSEAPLFRVVVDGETLLLDAETHADLGRELDQLASGLDLRLRDEMRPWLEVHMNAAFVPLEAAVPEYLDWHFSLQGSYLRLAMALTGELDAWLEAQLAERLIERSGFEAALVELETDYATRLELAQRRLEREVALTLHARYGERQAVATSSREIREVDLDLALRQAFRHRLDEMRWGTAAAGGAFGVAVGRTLAQRLVAGTAMQGSRAMAARVVARLGGHATRSLGSGATAAAAASPTGPAALLAGATATAVALAGFVGTEYTLLKAEELRFRDAMEAELAGEVARTRVEVRRALEADAARRAEALERYLTQAAHDVEAGAGVPQEYRILVPGR</sequence>
<dbReference type="EMBL" id="CP053381">
    <property type="protein sequence ID" value="QTP56836.1"/>
    <property type="molecule type" value="Genomic_DNA"/>
</dbReference>
<protein>
    <submittedName>
        <fullName evidence="1">Uncharacterized protein</fullName>
    </submittedName>
</protein>
<keyword evidence="2" id="KW-1185">Reference proteome</keyword>
<evidence type="ECO:0000313" key="2">
    <source>
        <dbReference type="Proteomes" id="UP000671868"/>
    </source>
</evidence>
<evidence type="ECO:0000313" key="1">
    <source>
        <dbReference type="EMBL" id="QTP56836.1"/>
    </source>
</evidence>
<accession>A0ABX7WA23</accession>
<organism evidence="1 2">
    <name type="scientific">Billgrantia sulfidoxydans</name>
    <dbReference type="NCBI Taxonomy" id="2733484"/>
    <lineage>
        <taxon>Bacteria</taxon>
        <taxon>Pseudomonadati</taxon>
        <taxon>Pseudomonadota</taxon>
        <taxon>Gammaproteobacteria</taxon>
        <taxon>Oceanospirillales</taxon>
        <taxon>Halomonadaceae</taxon>
        <taxon>Billgrantia</taxon>
    </lineage>
</organism>
<dbReference type="Proteomes" id="UP000671868">
    <property type="component" value="Chromosome"/>
</dbReference>
<reference evidence="1 2" key="1">
    <citation type="journal article" date="2021" name="Front. Microbiol.">
        <title>Aerobic Denitrification and Heterotrophic Sulfur Oxidation in the Genus Halomonas Revealed by Six Novel Species Characterizations and Genome-Based Analysis.</title>
        <authorList>
            <person name="Wang L."/>
            <person name="Shao Z."/>
        </authorList>
    </citation>
    <scope>NUCLEOTIDE SEQUENCE [LARGE SCALE GENOMIC DNA]</scope>
    <source>
        <strain evidence="1 2">MCCC 1A11059</strain>
    </source>
</reference>
<name>A0ABX7WA23_9GAMM</name>
<dbReference type="RefSeq" id="WP_197448962.1">
    <property type="nucleotide sequence ID" value="NZ_CP053381.1"/>
</dbReference>